<dbReference type="SMART" id="SM00155">
    <property type="entry name" value="PLDc"/>
    <property type="match status" value="2"/>
</dbReference>
<dbReference type="Proteomes" id="UP001596403">
    <property type="component" value="Unassembled WGS sequence"/>
</dbReference>
<comment type="function">
    <text evidence="1">Could be a virulence factor.</text>
</comment>
<dbReference type="InterPro" id="IPR001736">
    <property type="entry name" value="PLipase_D/transphosphatidylase"/>
</dbReference>
<evidence type="ECO:0000259" key="6">
    <source>
        <dbReference type="PROSITE" id="PS50035"/>
    </source>
</evidence>
<feature type="domain" description="PLD phosphodiesterase" evidence="6">
    <location>
        <begin position="408"/>
        <end position="435"/>
    </location>
</feature>
<evidence type="ECO:0000256" key="4">
    <source>
        <dbReference type="ARBA" id="ARBA00022525"/>
    </source>
</evidence>
<organism evidence="7 8">
    <name type="scientific">Sulfitobacter profundi</name>
    <dbReference type="NCBI Taxonomy" id="2679961"/>
    <lineage>
        <taxon>Bacteria</taxon>
        <taxon>Pseudomonadati</taxon>
        <taxon>Pseudomonadota</taxon>
        <taxon>Alphaproteobacteria</taxon>
        <taxon>Rhodobacterales</taxon>
        <taxon>Roseobacteraceae</taxon>
        <taxon>Sulfitobacter</taxon>
    </lineage>
</organism>
<protein>
    <recommendedName>
        <fullName evidence="3">Phospholipase D</fullName>
    </recommendedName>
    <alternativeName>
        <fullName evidence="5">Choline phosphatase</fullName>
    </alternativeName>
</protein>
<proteinExistence type="predicted"/>
<keyword evidence="8" id="KW-1185">Reference proteome</keyword>
<feature type="domain" description="PLD phosphodiesterase" evidence="6">
    <location>
        <begin position="170"/>
        <end position="197"/>
    </location>
</feature>
<reference evidence="8" key="1">
    <citation type="journal article" date="2019" name="Int. J. Syst. Evol. Microbiol.">
        <title>The Global Catalogue of Microorganisms (GCM) 10K type strain sequencing project: providing services to taxonomists for standard genome sequencing and annotation.</title>
        <authorList>
            <consortium name="The Broad Institute Genomics Platform"/>
            <consortium name="The Broad Institute Genome Sequencing Center for Infectious Disease"/>
            <person name="Wu L."/>
            <person name="Ma J."/>
        </authorList>
    </citation>
    <scope>NUCLEOTIDE SEQUENCE [LARGE SCALE GENOMIC DNA]</scope>
    <source>
        <strain evidence="8">NBRC 111368</strain>
    </source>
</reference>
<dbReference type="EMBL" id="JBHSWA010000003">
    <property type="protein sequence ID" value="MFC6643551.1"/>
    <property type="molecule type" value="Genomic_DNA"/>
</dbReference>
<dbReference type="CDD" id="cd09111">
    <property type="entry name" value="PLDc_ymdC_like_1"/>
    <property type="match status" value="1"/>
</dbReference>
<dbReference type="SUPFAM" id="SSF56024">
    <property type="entry name" value="Phospholipase D/nuclease"/>
    <property type="match status" value="2"/>
</dbReference>
<evidence type="ECO:0000256" key="2">
    <source>
        <dbReference type="ARBA" id="ARBA00004613"/>
    </source>
</evidence>
<dbReference type="CDD" id="cd09113">
    <property type="entry name" value="PLDc_ymdC_like_2"/>
    <property type="match status" value="1"/>
</dbReference>
<dbReference type="PANTHER" id="PTHR21248:SF12">
    <property type="entry name" value="CARDIOLIPIN SYNTHASE C"/>
    <property type="match status" value="1"/>
</dbReference>
<dbReference type="Pfam" id="PF13091">
    <property type="entry name" value="PLDc_2"/>
    <property type="match status" value="2"/>
</dbReference>
<evidence type="ECO:0000256" key="3">
    <source>
        <dbReference type="ARBA" id="ARBA00018392"/>
    </source>
</evidence>
<evidence type="ECO:0000313" key="7">
    <source>
        <dbReference type="EMBL" id="MFC6643551.1"/>
    </source>
</evidence>
<gene>
    <name evidence="7" type="ORF">ACFQAU_19395</name>
</gene>
<dbReference type="PROSITE" id="PS50035">
    <property type="entry name" value="PLD"/>
    <property type="match status" value="2"/>
</dbReference>
<dbReference type="PANTHER" id="PTHR21248">
    <property type="entry name" value="CARDIOLIPIN SYNTHASE"/>
    <property type="match status" value="1"/>
</dbReference>
<comment type="subcellular location">
    <subcellularLocation>
        <location evidence="2">Secreted</location>
    </subcellularLocation>
</comment>
<dbReference type="RefSeq" id="WP_132446021.1">
    <property type="nucleotide sequence ID" value="NZ_JBHSWA010000003.1"/>
</dbReference>
<evidence type="ECO:0000256" key="5">
    <source>
        <dbReference type="ARBA" id="ARBA00029594"/>
    </source>
</evidence>
<dbReference type="Gene3D" id="3.30.870.10">
    <property type="entry name" value="Endonuclease Chain A"/>
    <property type="match status" value="2"/>
</dbReference>
<comment type="caution">
    <text evidence="7">The sequence shown here is derived from an EMBL/GenBank/DDBJ whole genome shotgun (WGS) entry which is preliminary data.</text>
</comment>
<evidence type="ECO:0000313" key="8">
    <source>
        <dbReference type="Proteomes" id="UP001596403"/>
    </source>
</evidence>
<keyword evidence="4" id="KW-0964">Secreted</keyword>
<name>A0ABW1Z362_9RHOB</name>
<evidence type="ECO:0000256" key="1">
    <source>
        <dbReference type="ARBA" id="ARBA00003145"/>
    </source>
</evidence>
<accession>A0ABW1Z362</accession>
<dbReference type="InterPro" id="IPR025202">
    <property type="entry name" value="PLD-like_dom"/>
</dbReference>
<sequence length="514" mass="56051">MIRAIVKFLAGLVVTLVVVILIARFAFPLPEVENRDDTEAPLPTTQGPLADALARQEESHAGQTGVAPLQNGADAFAARILLADAAVSSIDAQYYIWHDDLTGTLLLGALRRAADRGVRVRLLLDDNGTSGLDPELATLVAHPMIEVRLWNPFNLRRFKMLSYGFDFFRLNRRMHNKSFTVDCHATILGGRNIGDEYFATGPTALYVDLDVLAVGRVVNDVSSDFDRYWSAGAVHPAGPIVGAAREGDPLANRLSALEADPQLSEYREILQSSDIVSALALGKFGVEWTSVQLVSDDLIKGEGAVAWEDLLASRLADAVGEIKTRFDGVSPYFVPGKAGVEAFAMLEGQGVQVRMLTNSLDATDVLPVHAGYAKRRKDLLRSGVQLYELRQQAAVDAPIDRLGPFGSSGASLHAKTFAVDGARIFVGSFNFDPRSTTLNTEMGLLIDSERMAQGLHDAFDADLRGLAWRVELDEGDLIWIDLQKETVTIDEPGTSLARRMALMVIGWLPIEWLL</sequence>